<evidence type="ECO:0000313" key="2">
    <source>
        <dbReference type="Proteomes" id="UP000593567"/>
    </source>
</evidence>
<name>A0A7J7KNB0_BUGNE</name>
<dbReference type="Proteomes" id="UP000593567">
    <property type="component" value="Unassembled WGS sequence"/>
</dbReference>
<organism evidence="1 2">
    <name type="scientific">Bugula neritina</name>
    <name type="common">Brown bryozoan</name>
    <name type="synonym">Sertularia neritina</name>
    <dbReference type="NCBI Taxonomy" id="10212"/>
    <lineage>
        <taxon>Eukaryota</taxon>
        <taxon>Metazoa</taxon>
        <taxon>Spiralia</taxon>
        <taxon>Lophotrochozoa</taxon>
        <taxon>Bryozoa</taxon>
        <taxon>Gymnolaemata</taxon>
        <taxon>Cheilostomatida</taxon>
        <taxon>Flustrina</taxon>
        <taxon>Buguloidea</taxon>
        <taxon>Bugulidae</taxon>
        <taxon>Bugula</taxon>
    </lineage>
</organism>
<dbReference type="AlphaFoldDB" id="A0A7J7KNB0"/>
<gene>
    <name evidence="1" type="ORF">EB796_002039</name>
</gene>
<sequence length="318" mass="36299">MATISEVHSFYLDLLTYQCNLSQRTYLTGLMMSLIASCDHDVIVASQHTLKSLHDAKVAASKQLSVSSSLRESYKRYSTMKKDFEKWINAVSCLCKDCPIGSQHSITWLLQQCEVLHASGVKLKQLKEDFVNESKSLSSKEMCSQVATKEANRNINELLNKQEACMLQLSSLADTLRAVDSGWTNFNRVYEESCLTLDDKESQFEMVPCLSVTNFVKEFERHVTHLQQILNGSEREADRIQSVAHNLRLSVTVPSVLQTLDKQTKSVKSRESKLYTQKLPLTIERWQKAQQLLVRYEKSCDQIRQLIQGALFYSLPDN</sequence>
<comment type="caution">
    <text evidence="1">The sequence shown here is derived from an EMBL/GenBank/DDBJ whole genome shotgun (WGS) entry which is preliminary data.</text>
</comment>
<dbReference type="EMBL" id="VXIV02000227">
    <property type="protein sequence ID" value="KAF6039659.1"/>
    <property type="molecule type" value="Genomic_DNA"/>
</dbReference>
<protein>
    <submittedName>
        <fullName evidence="1">Uncharacterized protein</fullName>
    </submittedName>
</protein>
<accession>A0A7J7KNB0</accession>
<keyword evidence="2" id="KW-1185">Reference proteome</keyword>
<reference evidence="1" key="1">
    <citation type="submission" date="2020-06" db="EMBL/GenBank/DDBJ databases">
        <title>Draft genome of Bugula neritina, a colonial animal packing powerful symbionts and potential medicines.</title>
        <authorList>
            <person name="Rayko M."/>
        </authorList>
    </citation>
    <scope>NUCLEOTIDE SEQUENCE [LARGE SCALE GENOMIC DNA]</scope>
    <source>
        <strain evidence="1">Kwan_BN1</strain>
    </source>
</reference>
<proteinExistence type="predicted"/>
<evidence type="ECO:0000313" key="1">
    <source>
        <dbReference type="EMBL" id="KAF6039659.1"/>
    </source>
</evidence>